<dbReference type="InterPro" id="IPR029063">
    <property type="entry name" value="SAM-dependent_MTases_sf"/>
</dbReference>
<name>A0ABV4G7B5_9BRAD</name>
<evidence type="ECO:0000313" key="1">
    <source>
        <dbReference type="EMBL" id="MEY9467800.1"/>
    </source>
</evidence>
<gene>
    <name evidence="1" type="ORF">ABH992_000199</name>
</gene>
<comment type="caution">
    <text evidence="1">The sequence shown here is derived from an EMBL/GenBank/DDBJ whole genome shotgun (WGS) entry which is preliminary data.</text>
</comment>
<dbReference type="RefSeq" id="WP_202948397.1">
    <property type="nucleotide sequence ID" value="NZ_JBGBYD010000001.1"/>
</dbReference>
<dbReference type="Gene3D" id="3.40.50.150">
    <property type="entry name" value="Vaccinia Virus protein VP39"/>
    <property type="match status" value="1"/>
</dbReference>
<keyword evidence="2" id="KW-1185">Reference proteome</keyword>
<accession>A0ABV4G7B5</accession>
<protein>
    <submittedName>
        <fullName evidence="1">Uncharacterized protein</fullName>
    </submittedName>
</protein>
<dbReference type="EMBL" id="JBGBZN010000001">
    <property type="protein sequence ID" value="MEY9467800.1"/>
    <property type="molecule type" value="Genomic_DNA"/>
</dbReference>
<sequence>MATQAEISYHYDVDNDFYAAFLDKDHMAYSCGVWDGALDLEHAAKTKVGPNCFICPGESFGPGHGCRVWMGWLDSLRIG</sequence>
<reference evidence="1 2" key="1">
    <citation type="submission" date="2024-07" db="EMBL/GenBank/DDBJ databases">
        <title>Genomic Encyclopedia of Type Strains, Phase V (KMG-V): Genome sequencing to study the core and pangenomes of soil and plant-associated prokaryotes.</title>
        <authorList>
            <person name="Whitman W."/>
        </authorList>
    </citation>
    <scope>NUCLEOTIDE SEQUENCE [LARGE SCALE GENOMIC DNA]</scope>
    <source>
        <strain evidence="1 2">USDA 222</strain>
    </source>
</reference>
<proteinExistence type="predicted"/>
<dbReference type="Pfam" id="PF02353">
    <property type="entry name" value="CMAS"/>
    <property type="match status" value="1"/>
</dbReference>
<organism evidence="1 2">
    <name type="scientific">Bradyrhizobium yuanmingense</name>
    <dbReference type="NCBI Taxonomy" id="108015"/>
    <lineage>
        <taxon>Bacteria</taxon>
        <taxon>Pseudomonadati</taxon>
        <taxon>Pseudomonadota</taxon>
        <taxon>Alphaproteobacteria</taxon>
        <taxon>Hyphomicrobiales</taxon>
        <taxon>Nitrobacteraceae</taxon>
        <taxon>Bradyrhizobium</taxon>
    </lineage>
</organism>
<dbReference type="Proteomes" id="UP001565474">
    <property type="component" value="Unassembled WGS sequence"/>
</dbReference>
<evidence type="ECO:0000313" key="2">
    <source>
        <dbReference type="Proteomes" id="UP001565474"/>
    </source>
</evidence>